<protein>
    <recommendedName>
        <fullName evidence="1">catechol O-methyltransferase</fullName>
        <ecNumber evidence="1">2.1.1.6</ecNumber>
    </recommendedName>
</protein>
<dbReference type="GO" id="GO:0006584">
    <property type="term" value="P:catecholamine metabolic process"/>
    <property type="evidence" value="ECO:0007669"/>
    <property type="project" value="UniProtKB-KW"/>
</dbReference>
<dbReference type="InterPro" id="IPR002935">
    <property type="entry name" value="SAM_O-MeTrfase"/>
</dbReference>
<dbReference type="EMBL" id="FJ600268">
    <property type="protein sequence ID" value="ACU45276.1"/>
    <property type="molecule type" value="mRNA"/>
</dbReference>
<comment type="similarity">
    <text evidence="6">Belongs to the class I-like SAM-binding methyltransferase superfamily. Cation-dependent O-methyltransferase family.</text>
</comment>
<reference evidence="7" key="2">
    <citation type="book" date="2010" name="PROCEEDINGS OF 13TH INTERNATIONAL CONFERENCE ON HARMFUL ALGAE" publisher="International Society For The Study of Harmful Algae" city="Hong Kong, China">
        <title>Dinoflagellate meta-transcriptomics enabled by spliced leader.</title>
        <editorList>
            <person name="Unknown A."/>
        </editorList>
        <authorList>
            <person name="Lin S."/>
            <person name="Zhang H."/>
        </authorList>
    </citation>
    <scope>NUCLEOTIDE SEQUENCE</scope>
    <source>
        <strain evidence="7">CCMP1975</strain>
    </source>
</reference>
<dbReference type="EC" id="2.1.1.6" evidence="1"/>
<evidence type="ECO:0000256" key="6">
    <source>
        <dbReference type="ARBA" id="ARBA00023453"/>
    </source>
</evidence>
<dbReference type="Gene3D" id="3.40.50.150">
    <property type="entry name" value="Vaccinia Virus protein VP39"/>
    <property type="match status" value="1"/>
</dbReference>
<reference evidence="7" key="1">
    <citation type="submission" date="2008-12" db="EMBL/GenBank/DDBJ databases">
        <authorList>
            <person name="Zhang H."/>
            <person name="Lin S."/>
        </authorList>
    </citation>
    <scope>NUCLEOTIDE SEQUENCE</scope>
    <source>
        <strain evidence="7">CCMP1975</strain>
    </source>
</reference>
<dbReference type="PROSITE" id="PS51682">
    <property type="entry name" value="SAM_OMT_I"/>
    <property type="match status" value="1"/>
</dbReference>
<dbReference type="AlphaFoldDB" id="E8Z746"/>
<dbReference type="Pfam" id="PF01596">
    <property type="entry name" value="Methyltransf_3"/>
    <property type="match status" value="1"/>
</dbReference>
<keyword evidence="4" id="KW-0949">S-adenosyl-L-methionine</keyword>
<keyword evidence="5" id="KW-0128">Catecholamine metabolism</keyword>
<dbReference type="GO" id="GO:0032259">
    <property type="term" value="P:methylation"/>
    <property type="evidence" value="ECO:0007669"/>
    <property type="project" value="UniProtKB-KW"/>
</dbReference>
<dbReference type="GO" id="GO:0016206">
    <property type="term" value="F:catechol O-methyltransferase activity"/>
    <property type="evidence" value="ECO:0007669"/>
    <property type="project" value="UniProtKB-EC"/>
</dbReference>
<organism evidence="7">
    <name type="scientific">Karlodinium veneficum</name>
    <name type="common">Dinoflagellate</name>
    <name type="synonym">Karlodinium micrum</name>
    <dbReference type="NCBI Taxonomy" id="407301"/>
    <lineage>
        <taxon>Eukaryota</taxon>
        <taxon>Sar</taxon>
        <taxon>Alveolata</taxon>
        <taxon>Dinophyceae</taxon>
        <taxon>Gymnodiniales</taxon>
        <taxon>Kareniaceae</taxon>
        <taxon>Karlodinium</taxon>
    </lineage>
</organism>
<keyword evidence="2 7" id="KW-0489">Methyltransferase</keyword>
<sequence length="377" mass="41341">AMPLAAAATNSLVTRLLAMGRIDAAKDKLRHVDRSENVGCFFEARWVASGGDCSLLASGNFEVSNINPLLPYLDIRYSKEFRLLAFALSEAKLRDPFSVCDAMERFGEESLSFQGRWLKIAGGSKTDLLEVGVRRSAENGGVLEIGTYCGYSALRMALAKPGTRIVSLEVDHAHLVIARKVVAFAGMSHSIDTWTGHSKDVLPRLSTTYLEHFETSFCTLFLDGRGSEFDQDLQTVEGLGLLELGAVVIADNVLKPGAPSFLWRLCKSGAYTAQIISLQEYAMDSEDWMSMSLLSKDAAVTFPPHPLVALQMQWESDRIRALAIGRKLVYGTWGAHAKTMERRFAGLGIEAAIRGGDVFPLELCLQVKCAENLRIAK</sequence>
<evidence type="ECO:0000256" key="4">
    <source>
        <dbReference type="ARBA" id="ARBA00022691"/>
    </source>
</evidence>
<evidence type="ECO:0000313" key="7">
    <source>
        <dbReference type="EMBL" id="ACU45276.1"/>
    </source>
</evidence>
<evidence type="ECO:0000256" key="2">
    <source>
        <dbReference type="ARBA" id="ARBA00022603"/>
    </source>
</evidence>
<feature type="non-terminal residue" evidence="7">
    <location>
        <position position="1"/>
    </location>
</feature>
<accession>E8Z746</accession>
<evidence type="ECO:0000256" key="5">
    <source>
        <dbReference type="ARBA" id="ARBA00022939"/>
    </source>
</evidence>
<proteinExistence type="evidence at transcript level"/>
<feature type="non-terminal residue" evidence="7">
    <location>
        <position position="377"/>
    </location>
</feature>
<dbReference type="PANTHER" id="PTHR43836:SF2">
    <property type="entry name" value="CATECHOL O-METHYLTRANSFERASE 1-RELATED"/>
    <property type="match status" value="1"/>
</dbReference>
<name>E8Z746_KARVE</name>
<keyword evidence="3 7" id="KW-0808">Transferase</keyword>
<dbReference type="PANTHER" id="PTHR43836">
    <property type="entry name" value="CATECHOL O-METHYLTRANSFERASE 1-RELATED"/>
    <property type="match status" value="1"/>
</dbReference>
<dbReference type="SUPFAM" id="SSF53335">
    <property type="entry name" value="S-adenosyl-L-methionine-dependent methyltransferases"/>
    <property type="match status" value="1"/>
</dbReference>
<evidence type="ECO:0000256" key="3">
    <source>
        <dbReference type="ARBA" id="ARBA00022679"/>
    </source>
</evidence>
<evidence type="ECO:0000256" key="1">
    <source>
        <dbReference type="ARBA" id="ARBA00012880"/>
    </source>
</evidence>
<dbReference type="InterPro" id="IPR029063">
    <property type="entry name" value="SAM-dependent_MTases_sf"/>
</dbReference>